<dbReference type="Proteomes" id="UP001138997">
    <property type="component" value="Unassembled WGS sequence"/>
</dbReference>
<dbReference type="InterPro" id="IPR015424">
    <property type="entry name" value="PyrdxlP-dep_Trfase"/>
</dbReference>
<dbReference type="GO" id="GO:0030170">
    <property type="term" value="F:pyridoxal phosphate binding"/>
    <property type="evidence" value="ECO:0007669"/>
    <property type="project" value="InterPro"/>
</dbReference>
<dbReference type="GO" id="GO:0019752">
    <property type="term" value="P:carboxylic acid metabolic process"/>
    <property type="evidence" value="ECO:0007669"/>
    <property type="project" value="InterPro"/>
</dbReference>
<dbReference type="GO" id="GO:0006520">
    <property type="term" value="P:amino acid metabolic process"/>
    <property type="evidence" value="ECO:0007669"/>
    <property type="project" value="InterPro"/>
</dbReference>
<keyword evidence="5 7" id="KW-0456">Lyase</keyword>
<evidence type="ECO:0000256" key="2">
    <source>
        <dbReference type="ARBA" id="ARBA00009533"/>
    </source>
</evidence>
<protein>
    <submittedName>
        <fullName evidence="9">Pyridoxal-dependent decarboxylase</fullName>
    </submittedName>
</protein>
<dbReference type="RefSeq" id="WP_231440987.1">
    <property type="nucleotide sequence ID" value="NZ_JAJOMB010000005.1"/>
</dbReference>
<accession>A0A9X1NCK1</accession>
<dbReference type="GO" id="GO:0004058">
    <property type="term" value="F:aromatic-L-amino-acid decarboxylase activity"/>
    <property type="evidence" value="ECO:0007669"/>
    <property type="project" value="UniProtKB-ARBA"/>
</dbReference>
<keyword evidence="3" id="KW-0210">Decarboxylase</keyword>
<evidence type="ECO:0000313" key="10">
    <source>
        <dbReference type="Proteomes" id="UP001138997"/>
    </source>
</evidence>
<dbReference type="InterPro" id="IPR002129">
    <property type="entry name" value="PyrdxlP-dep_de-COase"/>
</dbReference>
<comment type="similarity">
    <text evidence="2 7">Belongs to the group II decarboxylase family.</text>
</comment>
<evidence type="ECO:0000256" key="8">
    <source>
        <dbReference type="SAM" id="Coils"/>
    </source>
</evidence>
<dbReference type="PRINTS" id="PR00800">
    <property type="entry name" value="YHDCRBOXLASE"/>
</dbReference>
<keyword evidence="4 6" id="KW-0663">Pyridoxal phosphate</keyword>
<evidence type="ECO:0000256" key="5">
    <source>
        <dbReference type="ARBA" id="ARBA00023239"/>
    </source>
</evidence>
<dbReference type="AlphaFoldDB" id="A0A9X1NCK1"/>
<dbReference type="SUPFAM" id="SSF53383">
    <property type="entry name" value="PLP-dependent transferases"/>
    <property type="match status" value="1"/>
</dbReference>
<dbReference type="Gene3D" id="3.40.640.10">
    <property type="entry name" value="Type I PLP-dependent aspartate aminotransferase-like (Major domain)"/>
    <property type="match status" value="1"/>
</dbReference>
<dbReference type="Pfam" id="PF00282">
    <property type="entry name" value="Pyridoxal_deC"/>
    <property type="match status" value="1"/>
</dbReference>
<proteinExistence type="inferred from homology"/>
<reference evidence="9" key="1">
    <citation type="submission" date="2021-11" db="EMBL/GenBank/DDBJ databases">
        <title>Streptomyces corallinus and Kineosporia corallina sp. nov., two new coral-derived marine actinobacteria.</title>
        <authorList>
            <person name="Buangrab K."/>
            <person name="Sutthacheep M."/>
            <person name="Yeemin T."/>
            <person name="Harunari E."/>
            <person name="Igarashi Y."/>
            <person name="Sripreechasak P."/>
            <person name="Kanchanasin P."/>
            <person name="Tanasupawat S."/>
            <person name="Phongsopitanun W."/>
        </authorList>
    </citation>
    <scope>NUCLEOTIDE SEQUENCE</scope>
    <source>
        <strain evidence="9">JCM 31032</strain>
    </source>
</reference>
<dbReference type="InterPro" id="IPR010977">
    <property type="entry name" value="Aromatic_deC"/>
</dbReference>
<dbReference type="EMBL" id="JAJOMB010000005">
    <property type="protein sequence ID" value="MCD5311615.1"/>
    <property type="molecule type" value="Genomic_DNA"/>
</dbReference>
<comment type="cofactor">
    <cofactor evidence="1 6 7">
        <name>pyridoxal 5'-phosphate</name>
        <dbReference type="ChEBI" id="CHEBI:597326"/>
    </cofactor>
</comment>
<evidence type="ECO:0000256" key="6">
    <source>
        <dbReference type="PIRSR" id="PIRSR602129-50"/>
    </source>
</evidence>
<keyword evidence="10" id="KW-1185">Reference proteome</keyword>
<dbReference type="GO" id="GO:0005737">
    <property type="term" value="C:cytoplasm"/>
    <property type="evidence" value="ECO:0007669"/>
    <property type="project" value="TreeGrafter"/>
</dbReference>
<evidence type="ECO:0000256" key="3">
    <source>
        <dbReference type="ARBA" id="ARBA00022793"/>
    </source>
</evidence>
<sequence>MTPEEFRTAGHQLIDWIADYRTGLPDRPVQSTVKPGDVTGALPATPPTAPEDLAAVMRDLDEIIVPGLMQVQHPRHTGWFPSNASLASVLGDIASSGIGALGISWQSAPALTELEEVVCDWMRQLTGLSEGWRGVIQDTASTGCLVALLAARERAADYVSERGGLQSLEAPLTVYSSEHAHSATPKAALLAGFGRDNIRSIATDPATHALDPAALRAAIEKDVNEGRRPAAIVVSVGTTATTAVDPLAEIMQIAAGYGIWVHIDAAMAGSALLLPEYRWLVEGIEGFTTPDGFTVPPADSLGWNPHKWMGTILDTSLLYVREPERLIRVMSTNPSFLRNSGAVVATEYRDWGIPLGRRFRALKLWFHLRLDGVEAIRERLRRDLANAQRLARLVTAEPDWTVVAPVSLQTVCIRHTPSGPNGETLDGEALEQHTLAWADALNRSGVGTVTPAKLAGQWMVRISIGVESTEWSDVEAVWTAAKELAAQA</sequence>
<evidence type="ECO:0000313" key="9">
    <source>
        <dbReference type="EMBL" id="MCD5311615.1"/>
    </source>
</evidence>
<dbReference type="PANTHER" id="PTHR11999">
    <property type="entry name" value="GROUP II PYRIDOXAL-5-PHOSPHATE DECARBOXYLASE"/>
    <property type="match status" value="1"/>
</dbReference>
<organism evidence="9 10">
    <name type="scientific">Kineosporia babensis</name>
    <dbReference type="NCBI Taxonomy" id="499548"/>
    <lineage>
        <taxon>Bacteria</taxon>
        <taxon>Bacillati</taxon>
        <taxon>Actinomycetota</taxon>
        <taxon>Actinomycetes</taxon>
        <taxon>Kineosporiales</taxon>
        <taxon>Kineosporiaceae</taxon>
        <taxon>Kineosporia</taxon>
    </lineage>
</organism>
<evidence type="ECO:0000256" key="7">
    <source>
        <dbReference type="RuleBase" id="RU000382"/>
    </source>
</evidence>
<feature type="modified residue" description="N6-(pyridoxal phosphate)lysine" evidence="6">
    <location>
        <position position="307"/>
    </location>
</feature>
<keyword evidence="8" id="KW-0175">Coiled coil</keyword>
<dbReference type="PANTHER" id="PTHR11999:SF70">
    <property type="entry name" value="MIP05841P"/>
    <property type="match status" value="1"/>
</dbReference>
<feature type="coiled-coil region" evidence="8">
    <location>
        <begin position="370"/>
        <end position="397"/>
    </location>
</feature>
<dbReference type="Gene3D" id="1.20.1340.10">
    <property type="entry name" value="dopa decarboxylase, N-terminal domain"/>
    <property type="match status" value="1"/>
</dbReference>
<dbReference type="InterPro" id="IPR015422">
    <property type="entry name" value="PyrdxlP-dep_Trfase_small"/>
</dbReference>
<name>A0A9X1NCK1_9ACTN</name>
<dbReference type="Gene3D" id="3.90.1150.10">
    <property type="entry name" value="Aspartate Aminotransferase, domain 1"/>
    <property type="match status" value="1"/>
</dbReference>
<gene>
    <name evidence="9" type="ORF">LR394_11940</name>
</gene>
<dbReference type="InterPro" id="IPR015421">
    <property type="entry name" value="PyrdxlP-dep_Trfase_major"/>
</dbReference>
<comment type="caution">
    <text evidence="9">The sequence shown here is derived from an EMBL/GenBank/DDBJ whole genome shotgun (WGS) entry which is preliminary data.</text>
</comment>
<evidence type="ECO:0000256" key="4">
    <source>
        <dbReference type="ARBA" id="ARBA00022898"/>
    </source>
</evidence>
<evidence type="ECO:0000256" key="1">
    <source>
        <dbReference type="ARBA" id="ARBA00001933"/>
    </source>
</evidence>